<organism evidence="2 3">
    <name type="scientific">Ephemerocybe angulata</name>
    <dbReference type="NCBI Taxonomy" id="980116"/>
    <lineage>
        <taxon>Eukaryota</taxon>
        <taxon>Fungi</taxon>
        <taxon>Dikarya</taxon>
        <taxon>Basidiomycota</taxon>
        <taxon>Agaricomycotina</taxon>
        <taxon>Agaricomycetes</taxon>
        <taxon>Agaricomycetidae</taxon>
        <taxon>Agaricales</taxon>
        <taxon>Agaricineae</taxon>
        <taxon>Psathyrellaceae</taxon>
        <taxon>Ephemerocybe</taxon>
    </lineage>
</organism>
<evidence type="ECO:0000313" key="2">
    <source>
        <dbReference type="EMBL" id="KAF6762334.1"/>
    </source>
</evidence>
<sequence>MTRQKKWKKEQQAPTAPKPKAKVRRSNKRSPAGEAKRRERSRVYLIEKAAKNDEQSVVRLASVPSQFLRIKTSDKNAQKIARKTLGKFTPSSFQLAIREGLFVAPFPKDVFDYLPYDHPRQMVVREDIRQYMDFDSLCIRVLGIYHRMKGAGLKIPTVKETHRSATAALHFGTWQIARKNPAPTADTRKILANPALGDLARELFDILRMELAPVIAFLTKRWCPNSWAKQERTREYIVANSLDAHRPLLPLLDFLGAFFAFAMKEGSSERAHLDWNDHPDSLTWIIGFGQWEGANFCCPQLGVNIPVPYGHVVGCQTRRFLHCGTEVEFGERLTFTLFCDHILLLNGSNFEGPFRRDSCYYTDS</sequence>
<name>A0A8H6MDZ4_9AGAR</name>
<feature type="compositionally biased region" description="Basic residues" evidence="1">
    <location>
        <begin position="19"/>
        <end position="28"/>
    </location>
</feature>
<dbReference type="OrthoDB" id="3249298at2759"/>
<dbReference type="EMBL" id="JACGCI010000008">
    <property type="protein sequence ID" value="KAF6762334.1"/>
    <property type="molecule type" value="Genomic_DNA"/>
</dbReference>
<accession>A0A8H6MDZ4</accession>
<dbReference type="Proteomes" id="UP000521943">
    <property type="component" value="Unassembled WGS sequence"/>
</dbReference>
<comment type="caution">
    <text evidence="2">The sequence shown here is derived from an EMBL/GenBank/DDBJ whole genome shotgun (WGS) entry which is preliminary data.</text>
</comment>
<feature type="region of interest" description="Disordered" evidence="1">
    <location>
        <begin position="1"/>
        <end position="39"/>
    </location>
</feature>
<dbReference type="Gene3D" id="3.60.130.30">
    <property type="match status" value="1"/>
</dbReference>
<gene>
    <name evidence="2" type="ORF">DFP72DRAFT_602716</name>
</gene>
<evidence type="ECO:0000313" key="3">
    <source>
        <dbReference type="Proteomes" id="UP000521943"/>
    </source>
</evidence>
<evidence type="ECO:0000256" key="1">
    <source>
        <dbReference type="SAM" id="MobiDB-lite"/>
    </source>
</evidence>
<reference evidence="2 3" key="1">
    <citation type="submission" date="2020-07" db="EMBL/GenBank/DDBJ databases">
        <title>Comparative genomics of pyrophilous fungi reveals a link between fire events and developmental genes.</title>
        <authorList>
            <consortium name="DOE Joint Genome Institute"/>
            <person name="Steindorff A.S."/>
            <person name="Carver A."/>
            <person name="Calhoun S."/>
            <person name="Stillman K."/>
            <person name="Liu H."/>
            <person name="Lipzen A."/>
            <person name="Pangilinan J."/>
            <person name="Labutti K."/>
            <person name="Bruns T.D."/>
            <person name="Grigoriev I.V."/>
        </authorList>
    </citation>
    <scope>NUCLEOTIDE SEQUENCE [LARGE SCALE GENOMIC DNA]</scope>
    <source>
        <strain evidence="2 3">CBS 144469</strain>
    </source>
</reference>
<dbReference type="AlphaFoldDB" id="A0A8H6MDZ4"/>
<protein>
    <submittedName>
        <fullName evidence="2">Uncharacterized protein</fullName>
    </submittedName>
</protein>
<proteinExistence type="predicted"/>
<keyword evidence="3" id="KW-1185">Reference proteome</keyword>